<dbReference type="AlphaFoldDB" id="I6YMB0"/>
<dbReference type="PANTHER" id="PTHR11669">
    <property type="entry name" value="REPLICATION FACTOR C / DNA POLYMERASE III GAMMA-TAU SUBUNIT"/>
    <property type="match status" value="1"/>
</dbReference>
<dbReference type="InterPro" id="IPR012763">
    <property type="entry name" value="DNA_pol_III_sug/sutau_N"/>
</dbReference>
<dbReference type="Gene3D" id="3.40.50.300">
    <property type="entry name" value="P-loop containing nucleotide triphosphate hydrolases"/>
    <property type="match status" value="1"/>
</dbReference>
<comment type="similarity">
    <text evidence="3">Belongs to the DnaX/STICHEL family.</text>
</comment>
<dbReference type="Pfam" id="PF13177">
    <property type="entry name" value="DNA_pol3_delta2"/>
    <property type="match status" value="1"/>
</dbReference>
<dbReference type="InterPro" id="IPR050238">
    <property type="entry name" value="DNA_Rep/Repair_Clamp_Loader"/>
</dbReference>
<keyword evidence="3" id="KW-0547">Nucleotide-binding</keyword>
<protein>
    <recommendedName>
        <fullName evidence="3">DNA polymerase III subunit gamma/tau</fullName>
        <ecNumber evidence="3">2.7.7.7</ecNumber>
    </recommendedName>
</protein>
<evidence type="ECO:0000313" key="6">
    <source>
        <dbReference type="Proteomes" id="UP000009005"/>
    </source>
</evidence>
<evidence type="ECO:0000256" key="2">
    <source>
        <dbReference type="ARBA" id="ARBA00049244"/>
    </source>
</evidence>
<dbReference type="EC" id="2.7.7.7" evidence="3"/>
<keyword evidence="3" id="KW-0067">ATP-binding</keyword>
<dbReference type="RefSeq" id="WP_014850158.1">
    <property type="nucleotide sequence ID" value="NC_018149.1"/>
</dbReference>
<keyword evidence="3 5" id="KW-0548">Nucleotidyltransferase</keyword>
<dbReference type="CDD" id="cd00009">
    <property type="entry name" value="AAA"/>
    <property type="match status" value="1"/>
</dbReference>
<evidence type="ECO:0000313" key="5">
    <source>
        <dbReference type="EMBL" id="AFN65449.1"/>
    </source>
</evidence>
<proteinExistence type="inferred from homology"/>
<gene>
    <name evidence="3" type="primary">dnaX</name>
    <name evidence="5" type="ordered locus">WEN_03360</name>
</gene>
<name>I6YMB0_MYCWM</name>
<dbReference type="HOGENOM" id="CLU_006229_0_3_14"/>
<keyword evidence="3 5" id="KW-0808">Transferase</keyword>
<keyword evidence="3" id="KW-0235">DNA replication</keyword>
<comment type="subunit">
    <text evidence="3">DNA polymerase III contains a core (composed of alpha, epsilon and theta chains) that associates with a tau subunit. This core dimerizes to form the POLIII' complex. PolIII' associates with the gamma complex (composed of gamma, delta, delta', psi and chi chains) and with the beta chain to form the complete DNA polymerase III complex.</text>
</comment>
<accession>I6YMB0</accession>
<dbReference type="KEGG" id="mwe:WEN_03360"/>
<feature type="domain" description="AAA+ ATPase" evidence="4">
    <location>
        <begin position="33"/>
        <end position="176"/>
    </location>
</feature>
<dbReference type="GO" id="GO:0009360">
    <property type="term" value="C:DNA polymerase III complex"/>
    <property type="evidence" value="ECO:0007669"/>
    <property type="project" value="InterPro"/>
</dbReference>
<dbReference type="NCBIfam" id="TIGR02397">
    <property type="entry name" value="dnaX_nterm"/>
    <property type="match status" value="1"/>
</dbReference>
<comment type="function">
    <text evidence="3">DNA polymerase III is a complex, multichain enzyme responsible for most of the replicative synthesis in bacteria. This DNA polymerase also exhibits 3' to 5' exonuclease activity.</text>
</comment>
<dbReference type="SMART" id="SM00382">
    <property type="entry name" value="AAA"/>
    <property type="match status" value="1"/>
</dbReference>
<evidence type="ECO:0000256" key="1">
    <source>
        <dbReference type="ARBA" id="ARBA00022932"/>
    </source>
</evidence>
<dbReference type="OrthoDB" id="9810148at2"/>
<evidence type="ECO:0000256" key="3">
    <source>
        <dbReference type="RuleBase" id="RU364063"/>
    </source>
</evidence>
<dbReference type="EMBL" id="CP003703">
    <property type="protein sequence ID" value="AFN65449.1"/>
    <property type="molecule type" value="Genomic_DNA"/>
</dbReference>
<dbReference type="STRING" id="1197325.WEN_03360"/>
<dbReference type="PATRIC" id="fig|1197325.3.peg.725"/>
<reference evidence="5 6" key="1">
    <citation type="journal article" date="2012" name="J. Bacteriol.">
        <title>Complete genome sequence of Mycoplasma wenyonii strain Massachusetts.</title>
        <authorList>
            <person name="Dos Santos A.P."/>
            <person name="Guimaraes A.M."/>
            <person name="do Nascimento N.C."/>
            <person name="Sanmiguel P.J."/>
            <person name="Messick J.B."/>
        </authorList>
    </citation>
    <scope>NUCLEOTIDE SEQUENCE [LARGE SCALE GENOMIC DNA]</scope>
    <source>
        <strain evidence="5 6">Massachusetts</strain>
    </source>
</reference>
<dbReference type="GO" id="GO:0003887">
    <property type="term" value="F:DNA-directed DNA polymerase activity"/>
    <property type="evidence" value="ECO:0007669"/>
    <property type="project" value="UniProtKB-KW"/>
</dbReference>
<sequence length="564" mass="64369">MLYNKHRPKYFKELIGQELTKELLVNFLTSKDSIHSFVFYGPNGTGKTTAARLFSQAVNCSKFSKNKELCRSCDSCKSIENGECTDLIEIDGATHNGVEYIREIIKNSVYPPLLLSKKVYIIDEAHCLSYQAWNALLKLIEEPPQHLILIFLTTAIQKIIPTILSRCQKLFFAPIKTEDLNQLLLHISQIEKKKVDSEIISKLSEASKGSAREAIVSLEKLLTDTKSIDSLTNLERESLELLNLMLNSNYLEAIKRVKKNLVNSNKLFELVLERLLELSFYQLTSSKEVLSSLSEEQAKSVLSSGLNLNSMINFLAPALSTGPNQFSLSYSKYLLVNLFENCGKVVVKEVKKEVIEEKKVSIEEKRSEKGSLSESVTETVKTITLPEAKKLFKHHMLGIDNIDLPQFNSIQLLPEEKEMILLLRRADRETSQEHYFLLKDYLEAKDNEEKELVISQLFEDMIPKYELICSSDSKCVVVFPDENKANYFNLKVKNLEIIKTLYKIFGFTIAWKGITLSELQNAIKKNKGFKEGPVTPKAINQEEIGRIERIREVFLSEPRSKFLA</sequence>
<dbReference type="GO" id="GO:0006261">
    <property type="term" value="P:DNA-templated DNA replication"/>
    <property type="evidence" value="ECO:0007669"/>
    <property type="project" value="TreeGrafter"/>
</dbReference>
<dbReference type="SUPFAM" id="SSF52540">
    <property type="entry name" value="P-loop containing nucleoside triphosphate hydrolases"/>
    <property type="match status" value="1"/>
</dbReference>
<dbReference type="PANTHER" id="PTHR11669:SF0">
    <property type="entry name" value="PROTEIN STICHEL-LIKE 2"/>
    <property type="match status" value="1"/>
</dbReference>
<keyword evidence="1 3" id="KW-0239">DNA-directed DNA polymerase</keyword>
<dbReference type="GO" id="GO:0005524">
    <property type="term" value="F:ATP binding"/>
    <property type="evidence" value="ECO:0007669"/>
    <property type="project" value="UniProtKB-KW"/>
</dbReference>
<organism evidence="5 6">
    <name type="scientific">Mycoplasma wenyonii (strain Massachusetts)</name>
    <name type="common">Eperythrozoon wenyonii</name>
    <dbReference type="NCBI Taxonomy" id="1197325"/>
    <lineage>
        <taxon>Bacteria</taxon>
        <taxon>Bacillati</taxon>
        <taxon>Mycoplasmatota</taxon>
        <taxon>Mollicutes</taxon>
        <taxon>Mycoplasmataceae</taxon>
        <taxon>Mycoplasma</taxon>
    </lineage>
</organism>
<comment type="catalytic activity">
    <reaction evidence="2 3">
        <text>DNA(n) + a 2'-deoxyribonucleoside 5'-triphosphate = DNA(n+1) + diphosphate</text>
        <dbReference type="Rhea" id="RHEA:22508"/>
        <dbReference type="Rhea" id="RHEA-COMP:17339"/>
        <dbReference type="Rhea" id="RHEA-COMP:17340"/>
        <dbReference type="ChEBI" id="CHEBI:33019"/>
        <dbReference type="ChEBI" id="CHEBI:61560"/>
        <dbReference type="ChEBI" id="CHEBI:173112"/>
        <dbReference type="EC" id="2.7.7.7"/>
    </reaction>
</comment>
<evidence type="ECO:0000259" key="4">
    <source>
        <dbReference type="SMART" id="SM00382"/>
    </source>
</evidence>
<dbReference type="InterPro" id="IPR027417">
    <property type="entry name" value="P-loop_NTPase"/>
</dbReference>
<keyword evidence="6" id="KW-1185">Reference proteome</keyword>
<dbReference type="InterPro" id="IPR003593">
    <property type="entry name" value="AAA+_ATPase"/>
</dbReference>
<dbReference type="Proteomes" id="UP000009005">
    <property type="component" value="Chromosome"/>
</dbReference>